<dbReference type="InterPro" id="IPR003591">
    <property type="entry name" value="Leu-rich_rpt_typical-subtyp"/>
</dbReference>
<comment type="subcellular location">
    <subcellularLocation>
        <location evidence="1">Cytoplasm</location>
        <location evidence="1">Cytoskeleton</location>
        <location evidence="1">Cilium axoneme</location>
    </subcellularLocation>
</comment>
<dbReference type="PROSITE" id="PS51450">
    <property type="entry name" value="LRR"/>
    <property type="match status" value="1"/>
</dbReference>
<organism evidence="4 5">
    <name type="scientific">Volvox africanus</name>
    <dbReference type="NCBI Taxonomy" id="51714"/>
    <lineage>
        <taxon>Eukaryota</taxon>
        <taxon>Viridiplantae</taxon>
        <taxon>Chlorophyta</taxon>
        <taxon>core chlorophytes</taxon>
        <taxon>Chlorophyceae</taxon>
        <taxon>CS clade</taxon>
        <taxon>Chlamydomonadales</taxon>
        <taxon>Volvocaceae</taxon>
        <taxon>Volvox</taxon>
    </lineage>
</organism>
<dbReference type="SUPFAM" id="SSF52058">
    <property type="entry name" value="L domain-like"/>
    <property type="match status" value="1"/>
</dbReference>
<sequence length="228" mass="24210">LVLARAGLSAVPNEVWAAGPSLTRLDLSGNQIPALPPPPDGLVRLPGLRVLVLNAMGLHVWPLPPVPGALQGLTELQVRNNPTLRQMPLYPFAACPEVVRLELSGVSAAGCLPSGTFAGLTALQALDLSQTGLAAFPGGLVQLSRLRVLNLADNRMDTLPVEVSEMRGLDELNLSNNNIATLPPQLGLLSDTLRSLMLEGNPLRTLRRPILERGTAAVLSYLKDRIPA</sequence>
<keyword evidence="3" id="KW-0677">Repeat</keyword>
<accession>A0ABQ5RRV7</accession>
<evidence type="ECO:0000256" key="3">
    <source>
        <dbReference type="ARBA" id="ARBA00022737"/>
    </source>
</evidence>
<evidence type="ECO:0000256" key="2">
    <source>
        <dbReference type="ARBA" id="ARBA00022614"/>
    </source>
</evidence>
<dbReference type="InterPro" id="IPR001611">
    <property type="entry name" value="Leu-rich_rpt"/>
</dbReference>
<dbReference type="InterPro" id="IPR050216">
    <property type="entry name" value="LRR_domain-containing"/>
</dbReference>
<reference evidence="4 5" key="1">
    <citation type="journal article" date="2023" name="IScience">
        <title>Expanded male sex-determining region conserved during the evolution of homothallism in the green alga Volvox.</title>
        <authorList>
            <person name="Yamamoto K."/>
            <person name="Matsuzaki R."/>
            <person name="Mahakham W."/>
            <person name="Heman W."/>
            <person name="Sekimoto H."/>
            <person name="Kawachi M."/>
            <person name="Minakuchi Y."/>
            <person name="Toyoda A."/>
            <person name="Nozaki H."/>
        </authorList>
    </citation>
    <scope>NUCLEOTIDE SEQUENCE [LARGE SCALE GENOMIC DNA]</scope>
    <source>
        <strain evidence="4 5">NIES-4468</strain>
    </source>
</reference>
<feature type="non-terminal residue" evidence="4">
    <location>
        <position position="1"/>
    </location>
</feature>
<keyword evidence="5" id="KW-1185">Reference proteome</keyword>
<proteinExistence type="predicted"/>
<dbReference type="SMART" id="SM00369">
    <property type="entry name" value="LRR_TYP"/>
    <property type="match status" value="4"/>
</dbReference>
<dbReference type="Proteomes" id="UP001165090">
    <property type="component" value="Unassembled WGS sequence"/>
</dbReference>
<name>A0ABQ5RRV7_9CHLO</name>
<evidence type="ECO:0000313" key="5">
    <source>
        <dbReference type="Proteomes" id="UP001165090"/>
    </source>
</evidence>
<gene>
    <name evidence="4" type="ORF">VaNZ11_002426</name>
</gene>
<dbReference type="Gene3D" id="3.80.10.10">
    <property type="entry name" value="Ribonuclease Inhibitor"/>
    <property type="match status" value="1"/>
</dbReference>
<dbReference type="EMBL" id="BSDZ01000008">
    <property type="protein sequence ID" value="GLI60310.1"/>
    <property type="molecule type" value="Genomic_DNA"/>
</dbReference>
<protein>
    <submittedName>
        <fullName evidence="4">Uncharacterized protein</fullName>
    </submittedName>
</protein>
<evidence type="ECO:0000256" key="1">
    <source>
        <dbReference type="ARBA" id="ARBA00004430"/>
    </source>
</evidence>
<comment type="caution">
    <text evidence="4">The sequence shown here is derived from an EMBL/GenBank/DDBJ whole genome shotgun (WGS) entry which is preliminary data.</text>
</comment>
<dbReference type="InterPro" id="IPR032675">
    <property type="entry name" value="LRR_dom_sf"/>
</dbReference>
<dbReference type="Pfam" id="PF13855">
    <property type="entry name" value="LRR_8"/>
    <property type="match status" value="1"/>
</dbReference>
<dbReference type="PANTHER" id="PTHR48051">
    <property type="match status" value="1"/>
</dbReference>
<evidence type="ECO:0000313" key="4">
    <source>
        <dbReference type="EMBL" id="GLI60310.1"/>
    </source>
</evidence>
<keyword evidence="2" id="KW-0433">Leucine-rich repeat</keyword>
<dbReference type="PANTHER" id="PTHR48051:SF1">
    <property type="entry name" value="RAS SUPPRESSOR PROTEIN 1"/>
    <property type="match status" value="1"/>
</dbReference>
<dbReference type="Pfam" id="PF00560">
    <property type="entry name" value="LRR_1"/>
    <property type="match status" value="1"/>
</dbReference>